<name>A0ABU6Z453_9FABA</name>
<keyword evidence="10" id="KW-1185">Reference proteome</keyword>
<gene>
    <name evidence="9" type="ORF">PIB30_017001</name>
</gene>
<keyword evidence="3" id="KW-0812">Transmembrane</keyword>
<proteinExistence type="predicted"/>
<evidence type="ECO:0000256" key="1">
    <source>
        <dbReference type="ARBA" id="ARBA00004479"/>
    </source>
</evidence>
<evidence type="ECO:0000256" key="3">
    <source>
        <dbReference type="ARBA" id="ARBA00022692"/>
    </source>
</evidence>
<keyword evidence="5" id="KW-1133">Transmembrane helix</keyword>
<organism evidence="9 10">
    <name type="scientific">Stylosanthes scabra</name>
    <dbReference type="NCBI Taxonomy" id="79078"/>
    <lineage>
        <taxon>Eukaryota</taxon>
        <taxon>Viridiplantae</taxon>
        <taxon>Streptophyta</taxon>
        <taxon>Embryophyta</taxon>
        <taxon>Tracheophyta</taxon>
        <taxon>Spermatophyta</taxon>
        <taxon>Magnoliopsida</taxon>
        <taxon>eudicotyledons</taxon>
        <taxon>Gunneridae</taxon>
        <taxon>Pentapetalae</taxon>
        <taxon>rosids</taxon>
        <taxon>fabids</taxon>
        <taxon>Fabales</taxon>
        <taxon>Fabaceae</taxon>
        <taxon>Papilionoideae</taxon>
        <taxon>50 kb inversion clade</taxon>
        <taxon>dalbergioids sensu lato</taxon>
        <taxon>Dalbergieae</taxon>
        <taxon>Pterocarpus clade</taxon>
        <taxon>Stylosanthes</taxon>
    </lineage>
</organism>
<feature type="region of interest" description="Disordered" evidence="8">
    <location>
        <begin position="108"/>
        <end position="148"/>
    </location>
</feature>
<sequence length="148" mass="16531">MLILEMVGGRKNYESGGSNSSEVYFPDWIYKDLEQGNIPSHIRSLVTNEENDLVKKTTLVSLWCIQTNPLERPSINKVVEMLEGELQSIPFPPKPFLYSTSSLPLQISHTSSSNMDESNSVTMQKDGSRESNEAKDRHAVIIADDLGS</sequence>
<dbReference type="InterPro" id="IPR011009">
    <property type="entry name" value="Kinase-like_dom_sf"/>
</dbReference>
<evidence type="ECO:0000313" key="9">
    <source>
        <dbReference type="EMBL" id="MED6217377.1"/>
    </source>
</evidence>
<dbReference type="PANTHER" id="PTHR27009">
    <property type="entry name" value="RUST RESISTANCE KINASE LR10-RELATED"/>
    <property type="match status" value="1"/>
</dbReference>
<keyword evidence="4" id="KW-0732">Signal</keyword>
<keyword evidence="2" id="KW-0808">Transferase</keyword>
<keyword evidence="2" id="KW-0418">Kinase</keyword>
<evidence type="ECO:0000256" key="5">
    <source>
        <dbReference type="ARBA" id="ARBA00022989"/>
    </source>
</evidence>
<keyword evidence="7" id="KW-0325">Glycoprotein</keyword>
<comment type="caution">
    <text evidence="9">The sequence shown here is derived from an EMBL/GenBank/DDBJ whole genome shotgun (WGS) entry which is preliminary data.</text>
</comment>
<accession>A0ABU6Z453</accession>
<evidence type="ECO:0000256" key="8">
    <source>
        <dbReference type="SAM" id="MobiDB-lite"/>
    </source>
</evidence>
<feature type="compositionally biased region" description="Polar residues" evidence="8">
    <location>
        <begin position="108"/>
        <end position="125"/>
    </location>
</feature>
<dbReference type="SUPFAM" id="SSF56112">
    <property type="entry name" value="Protein kinase-like (PK-like)"/>
    <property type="match status" value="1"/>
</dbReference>
<dbReference type="Gene3D" id="1.10.510.10">
    <property type="entry name" value="Transferase(Phosphotransferase) domain 1"/>
    <property type="match status" value="1"/>
</dbReference>
<evidence type="ECO:0000313" key="10">
    <source>
        <dbReference type="Proteomes" id="UP001341840"/>
    </source>
</evidence>
<evidence type="ECO:0000256" key="2">
    <source>
        <dbReference type="ARBA" id="ARBA00022527"/>
    </source>
</evidence>
<dbReference type="InterPro" id="IPR045874">
    <property type="entry name" value="LRK10/LRL21-25-like"/>
</dbReference>
<keyword evidence="2" id="KW-0723">Serine/threonine-protein kinase</keyword>
<evidence type="ECO:0000256" key="6">
    <source>
        <dbReference type="ARBA" id="ARBA00023136"/>
    </source>
</evidence>
<dbReference type="Proteomes" id="UP001341840">
    <property type="component" value="Unassembled WGS sequence"/>
</dbReference>
<keyword evidence="6" id="KW-0472">Membrane</keyword>
<evidence type="ECO:0000256" key="7">
    <source>
        <dbReference type="ARBA" id="ARBA00023180"/>
    </source>
</evidence>
<evidence type="ECO:0000256" key="4">
    <source>
        <dbReference type="ARBA" id="ARBA00022729"/>
    </source>
</evidence>
<comment type="subcellular location">
    <subcellularLocation>
        <location evidence="1">Membrane</location>
        <topology evidence="1">Single-pass type I membrane protein</topology>
    </subcellularLocation>
</comment>
<reference evidence="9 10" key="1">
    <citation type="journal article" date="2023" name="Plants (Basel)">
        <title>Bridging the Gap: Combining Genomics and Transcriptomics Approaches to Understand Stylosanthes scabra, an Orphan Legume from the Brazilian Caatinga.</title>
        <authorList>
            <person name="Ferreira-Neto J.R.C."/>
            <person name="da Silva M.D."/>
            <person name="Binneck E."/>
            <person name="de Melo N.F."/>
            <person name="da Silva R.H."/>
            <person name="de Melo A.L.T.M."/>
            <person name="Pandolfi V."/>
            <person name="Bustamante F.O."/>
            <person name="Brasileiro-Vidal A.C."/>
            <person name="Benko-Iseppon A.M."/>
        </authorList>
    </citation>
    <scope>NUCLEOTIDE SEQUENCE [LARGE SCALE GENOMIC DNA]</scope>
    <source>
        <tissue evidence="9">Leaves</tissue>
    </source>
</reference>
<protein>
    <submittedName>
        <fullName evidence="9">Uncharacterized protein</fullName>
    </submittedName>
</protein>
<dbReference type="EMBL" id="JASCZI010271909">
    <property type="protein sequence ID" value="MED6217377.1"/>
    <property type="molecule type" value="Genomic_DNA"/>
</dbReference>
<feature type="compositionally biased region" description="Basic and acidic residues" evidence="8">
    <location>
        <begin position="126"/>
        <end position="139"/>
    </location>
</feature>